<dbReference type="AlphaFoldDB" id="A0A9C9JZD0"/>
<dbReference type="SUPFAM" id="SSF52172">
    <property type="entry name" value="CheY-like"/>
    <property type="match status" value="1"/>
</dbReference>
<evidence type="ECO:0000256" key="3">
    <source>
        <dbReference type="ARBA" id="ARBA00022840"/>
    </source>
</evidence>
<feature type="modified residue" description="4-aspartylphosphate" evidence="7">
    <location>
        <position position="54"/>
    </location>
</feature>
<feature type="domain" description="Sigma-54 factor interaction" evidence="8">
    <location>
        <begin position="141"/>
        <end position="370"/>
    </location>
</feature>
<dbReference type="InterPro" id="IPR001789">
    <property type="entry name" value="Sig_transdc_resp-reg_receiver"/>
</dbReference>
<dbReference type="SUPFAM" id="SSF46689">
    <property type="entry name" value="Homeodomain-like"/>
    <property type="match status" value="1"/>
</dbReference>
<dbReference type="GO" id="GO:0000160">
    <property type="term" value="P:phosphorelay signal transduction system"/>
    <property type="evidence" value="ECO:0007669"/>
    <property type="project" value="InterPro"/>
</dbReference>
<keyword evidence="2" id="KW-0547">Nucleotide-binding</keyword>
<dbReference type="GO" id="GO:0043565">
    <property type="term" value="F:sequence-specific DNA binding"/>
    <property type="evidence" value="ECO:0007669"/>
    <property type="project" value="InterPro"/>
</dbReference>
<dbReference type="PROSITE" id="PS50045">
    <property type="entry name" value="SIGMA54_INTERACT_4"/>
    <property type="match status" value="1"/>
</dbReference>
<dbReference type="SMART" id="SM00448">
    <property type="entry name" value="REC"/>
    <property type="match status" value="1"/>
</dbReference>
<accession>A0A9C9JZD0</accession>
<dbReference type="Pfam" id="PF00072">
    <property type="entry name" value="Response_reg"/>
    <property type="match status" value="1"/>
</dbReference>
<dbReference type="Gene3D" id="1.10.8.60">
    <property type="match status" value="1"/>
</dbReference>
<dbReference type="InterPro" id="IPR011006">
    <property type="entry name" value="CheY-like_superfamily"/>
</dbReference>
<evidence type="ECO:0000313" key="11">
    <source>
        <dbReference type="Proteomes" id="UP000885826"/>
    </source>
</evidence>
<dbReference type="Gene3D" id="3.40.50.2300">
    <property type="match status" value="1"/>
</dbReference>
<dbReference type="InterPro" id="IPR025944">
    <property type="entry name" value="Sigma_54_int_dom_CS"/>
</dbReference>
<evidence type="ECO:0000256" key="4">
    <source>
        <dbReference type="ARBA" id="ARBA00023015"/>
    </source>
</evidence>
<dbReference type="Pfam" id="PF00158">
    <property type="entry name" value="Sigma54_activat"/>
    <property type="match status" value="1"/>
</dbReference>
<keyword evidence="5" id="KW-0238">DNA-binding</keyword>
<dbReference type="InterPro" id="IPR002197">
    <property type="entry name" value="HTH_Fis"/>
</dbReference>
<dbReference type="CDD" id="cd00009">
    <property type="entry name" value="AAA"/>
    <property type="match status" value="1"/>
</dbReference>
<dbReference type="PANTHER" id="PTHR32071">
    <property type="entry name" value="TRANSCRIPTIONAL REGULATORY PROTEIN"/>
    <property type="match status" value="1"/>
</dbReference>
<evidence type="ECO:0000259" key="8">
    <source>
        <dbReference type="PROSITE" id="PS50045"/>
    </source>
</evidence>
<comment type="caution">
    <text evidence="10">The sequence shown here is derived from an EMBL/GenBank/DDBJ whole genome shotgun (WGS) entry which is preliminary data.</text>
</comment>
<reference evidence="10" key="1">
    <citation type="journal article" date="2020" name="mSystems">
        <title>Genome- and Community-Level Interaction Insights into Carbon Utilization and Element Cycling Functions of Hydrothermarchaeota in Hydrothermal Sediment.</title>
        <authorList>
            <person name="Zhou Z."/>
            <person name="Liu Y."/>
            <person name="Xu W."/>
            <person name="Pan J."/>
            <person name="Luo Z.H."/>
            <person name="Li M."/>
        </authorList>
    </citation>
    <scope>NUCLEOTIDE SEQUENCE</scope>
    <source>
        <strain evidence="10">HyVt-388</strain>
    </source>
</reference>
<keyword evidence="3" id="KW-0067">ATP-binding</keyword>
<dbReference type="FunFam" id="3.40.50.2300:FF:000018">
    <property type="entry name" value="DNA-binding transcriptional regulator NtrC"/>
    <property type="match status" value="1"/>
</dbReference>
<dbReference type="FunFam" id="3.40.50.300:FF:000006">
    <property type="entry name" value="DNA-binding transcriptional regulator NtrC"/>
    <property type="match status" value="1"/>
</dbReference>
<feature type="domain" description="Response regulatory" evidence="9">
    <location>
        <begin position="5"/>
        <end position="119"/>
    </location>
</feature>
<dbReference type="SMART" id="SM00382">
    <property type="entry name" value="AAA"/>
    <property type="match status" value="1"/>
</dbReference>
<evidence type="ECO:0000313" key="10">
    <source>
        <dbReference type="EMBL" id="HEC77619.1"/>
    </source>
</evidence>
<dbReference type="InterPro" id="IPR027417">
    <property type="entry name" value="P-loop_NTPase"/>
</dbReference>
<evidence type="ECO:0000256" key="2">
    <source>
        <dbReference type="ARBA" id="ARBA00022741"/>
    </source>
</evidence>
<evidence type="ECO:0000259" key="9">
    <source>
        <dbReference type="PROSITE" id="PS50110"/>
    </source>
</evidence>
<dbReference type="InterPro" id="IPR058031">
    <property type="entry name" value="AAA_lid_NorR"/>
</dbReference>
<evidence type="ECO:0000256" key="5">
    <source>
        <dbReference type="ARBA" id="ARBA00023125"/>
    </source>
</evidence>
<keyword evidence="6" id="KW-0804">Transcription</keyword>
<evidence type="ECO:0000256" key="7">
    <source>
        <dbReference type="PROSITE-ProRule" id="PRU00169"/>
    </source>
</evidence>
<dbReference type="GO" id="GO:0006355">
    <property type="term" value="P:regulation of DNA-templated transcription"/>
    <property type="evidence" value="ECO:0007669"/>
    <property type="project" value="InterPro"/>
</dbReference>
<sequence length="449" mass="51044">MDKFKILIVDDEPKICRILEEILEAEGYATQFVLNGTDAIKKLEKNDIDMVLLDIKLPDIDGITLLKKFKKMKPELLVIMISAFGTVQLAVEALKSGAEDFIEKPLETNRILTTIKSAFKKFELKKQRDSYRTELLKGYQIIGKSEVVKELLELIKKFAATESIVLILGETGTGKELVAHNLHFLSRRAGAPFIKVNCAALPGELIESELFGYERGAFTGASRQKKGYFEAAQNGTLFLDEIGDMPLSAQAKVLHSIEEQEIFHLGGTKPIKIDVRIICATNQNLSELIEARKFREDLYHRINVLSITIPPLRERVEDIPVLARYFLENACFDNNIPVKKFSSQALNFLKNFTWPGNVRQLKHLMSKIAILIDEPVIKVAHIKKILSFKSIEDETYIKGGIKAAQMRFEREHIIKTLNENNWQISETARSLGIDRSTLFRKMKKLGIKR</sequence>
<evidence type="ECO:0000256" key="1">
    <source>
        <dbReference type="ARBA" id="ARBA00022553"/>
    </source>
</evidence>
<dbReference type="GO" id="GO:0005524">
    <property type="term" value="F:ATP binding"/>
    <property type="evidence" value="ECO:0007669"/>
    <property type="project" value="UniProtKB-KW"/>
</dbReference>
<dbReference type="InterPro" id="IPR025662">
    <property type="entry name" value="Sigma_54_int_dom_ATP-bd_1"/>
</dbReference>
<dbReference type="PROSITE" id="PS50110">
    <property type="entry name" value="RESPONSE_REGULATORY"/>
    <property type="match status" value="1"/>
</dbReference>
<dbReference type="PROSITE" id="PS00688">
    <property type="entry name" value="SIGMA54_INTERACT_3"/>
    <property type="match status" value="1"/>
</dbReference>
<dbReference type="Gene3D" id="3.40.50.300">
    <property type="entry name" value="P-loop containing nucleotide triphosphate hydrolases"/>
    <property type="match status" value="1"/>
</dbReference>
<name>A0A9C9JZD0_UNCW3</name>
<dbReference type="InterPro" id="IPR002078">
    <property type="entry name" value="Sigma_54_int"/>
</dbReference>
<dbReference type="InterPro" id="IPR003593">
    <property type="entry name" value="AAA+_ATPase"/>
</dbReference>
<evidence type="ECO:0000256" key="6">
    <source>
        <dbReference type="ARBA" id="ARBA00023163"/>
    </source>
</evidence>
<dbReference type="PROSITE" id="PS00675">
    <property type="entry name" value="SIGMA54_INTERACT_1"/>
    <property type="match status" value="1"/>
</dbReference>
<dbReference type="InterPro" id="IPR009057">
    <property type="entry name" value="Homeodomain-like_sf"/>
</dbReference>
<dbReference type="Gene3D" id="1.10.10.60">
    <property type="entry name" value="Homeodomain-like"/>
    <property type="match status" value="1"/>
</dbReference>
<dbReference type="Pfam" id="PF02954">
    <property type="entry name" value="HTH_8"/>
    <property type="match status" value="1"/>
</dbReference>
<gene>
    <name evidence="10" type="ORF">ENI34_00570</name>
</gene>
<keyword evidence="1 7" id="KW-0597">Phosphoprotein</keyword>
<dbReference type="PANTHER" id="PTHR32071:SF17">
    <property type="entry name" value="TRANSCRIPTIONAL REGULATOR (NTRC FAMILY)"/>
    <property type="match status" value="1"/>
</dbReference>
<dbReference type="Pfam" id="PF25601">
    <property type="entry name" value="AAA_lid_14"/>
    <property type="match status" value="1"/>
</dbReference>
<dbReference type="PROSITE" id="PS00676">
    <property type="entry name" value="SIGMA54_INTERACT_2"/>
    <property type="match status" value="1"/>
</dbReference>
<dbReference type="Proteomes" id="UP000885826">
    <property type="component" value="Unassembled WGS sequence"/>
</dbReference>
<dbReference type="InterPro" id="IPR025943">
    <property type="entry name" value="Sigma_54_int_dom_ATP-bd_2"/>
</dbReference>
<keyword evidence="4" id="KW-0805">Transcription regulation</keyword>
<dbReference type="EMBL" id="DRIG01000008">
    <property type="protein sequence ID" value="HEC77619.1"/>
    <property type="molecule type" value="Genomic_DNA"/>
</dbReference>
<dbReference type="SUPFAM" id="SSF52540">
    <property type="entry name" value="P-loop containing nucleoside triphosphate hydrolases"/>
    <property type="match status" value="1"/>
</dbReference>
<proteinExistence type="predicted"/>
<organism evidence="10 11">
    <name type="scientific">candidate division WOR-3 bacterium</name>
    <dbReference type="NCBI Taxonomy" id="2052148"/>
    <lineage>
        <taxon>Bacteria</taxon>
        <taxon>Bacteria division WOR-3</taxon>
    </lineage>
</organism>
<dbReference type="PRINTS" id="PR01590">
    <property type="entry name" value="HTHFIS"/>
</dbReference>
<protein>
    <submittedName>
        <fullName evidence="10">Sigma-54-dependent Fis family transcriptional regulator</fullName>
    </submittedName>
</protein>